<dbReference type="PANTHER" id="PTHR35394:SF5">
    <property type="entry name" value="DUF3176 DOMAIN-CONTAINING PROTEIN"/>
    <property type="match status" value="1"/>
</dbReference>
<feature type="transmembrane region" description="Helical" evidence="1">
    <location>
        <begin position="545"/>
        <end position="566"/>
    </location>
</feature>
<dbReference type="EMBL" id="NRDI02000004">
    <property type="protein sequence ID" value="KAI1516766.1"/>
    <property type="molecule type" value="Genomic_DNA"/>
</dbReference>
<comment type="caution">
    <text evidence="2">The sequence shown here is derived from an EMBL/GenBank/DDBJ whole genome shotgun (WGS) entry which is preliminary data.</text>
</comment>
<keyword evidence="1" id="KW-0472">Membrane</keyword>
<dbReference type="OrthoDB" id="3674795at2759"/>
<proteinExistence type="predicted"/>
<dbReference type="AlphaFoldDB" id="A0A922NMM1"/>
<reference evidence="3" key="1">
    <citation type="journal article" date="2022" name="Microb. Genom.">
        <title>A global pangenome for the wheat fungal pathogen Pyrenophora tritici-repentis and prediction of effector protein structural homology.</title>
        <authorList>
            <person name="Moolhuijzen P.M."/>
            <person name="See P.T."/>
            <person name="Shi G."/>
            <person name="Powell H.R."/>
            <person name="Cockram J."/>
            <person name="Jorgensen L.N."/>
            <person name="Benslimane H."/>
            <person name="Strelkov S.E."/>
            <person name="Turner J."/>
            <person name="Liu Z."/>
            <person name="Moffat C.S."/>
        </authorList>
    </citation>
    <scope>NUCLEOTIDE SEQUENCE [LARGE SCALE GENOMIC DNA]</scope>
</reference>
<dbReference type="Proteomes" id="UP000249757">
    <property type="component" value="Unassembled WGS sequence"/>
</dbReference>
<gene>
    <name evidence="2" type="ORF">Ptr86124_003703</name>
</gene>
<feature type="transmembrane region" description="Helical" evidence="1">
    <location>
        <begin position="136"/>
        <end position="154"/>
    </location>
</feature>
<evidence type="ECO:0000256" key="1">
    <source>
        <dbReference type="SAM" id="Phobius"/>
    </source>
</evidence>
<sequence length="659" mass="72672">MESSTKYEAVQNAEECTGQIVMETDQEESILLAWWKEILAIVVAIGTMIGLIKLLLFYNNKELPKWKGNLTLNFVASLLVVLQRGMLMIVIVEVISNSKWSWYRRRRPLKDLITIDDAGKGPVSAIQLMFRLPSNLLAILAAAVAILSFGMGPLTQQAVQAVPCSLVSKGARASIPVAQNVDHMSFRYGAHSYTLKPASVAKMFSGLTSPDGTDWKLDADCPTGQCTFKATYNITHSTMGICNSCIDVTSKVENKHNEYNLTTVSLPGSTRNITSGSDAIGVTNEYNQSWTRGMETHFDRVAPSAFSGLTIMSFTLNGCIPNGTDHLPSWYGSICQPGLENNPYYTMNVVASSCVIYPCVKNFYGTVSNGKFQETLISTVPAQEFKPEDPFGKITIINSPCVSDNQTLDNTVDISTLPNNAPNTFQIDILGRNVSVPVNCLYQMSGVDALAFGEFFNEYFDNSCSFYDRADIDSILCTRNNWYMNTLYNGGFASHASISAAVNRITDAATNMFRLSGLNWERTAPANVSGDVLRETVCAKLQIQWLLFPITLLSLSAMLLAATLVLEFPQNGRVGAVPVWKSSMLPLLYHGLGKLDDEPRDNFPRTLKELEKRAEEVEVRLGMGETHWGLIKEGLIIEGRTPQEQTKARKTEEGHVNEG</sequence>
<dbReference type="PANTHER" id="PTHR35394">
    <property type="entry name" value="DUF3176 DOMAIN-CONTAINING PROTEIN"/>
    <property type="match status" value="1"/>
</dbReference>
<dbReference type="Pfam" id="PF11374">
    <property type="entry name" value="DUF3176"/>
    <property type="match status" value="1"/>
</dbReference>
<keyword evidence="1" id="KW-1133">Transmembrane helix</keyword>
<evidence type="ECO:0000313" key="3">
    <source>
        <dbReference type="Proteomes" id="UP000249757"/>
    </source>
</evidence>
<organism evidence="2 3">
    <name type="scientific">Pyrenophora tritici-repentis</name>
    <dbReference type="NCBI Taxonomy" id="45151"/>
    <lineage>
        <taxon>Eukaryota</taxon>
        <taxon>Fungi</taxon>
        <taxon>Dikarya</taxon>
        <taxon>Ascomycota</taxon>
        <taxon>Pezizomycotina</taxon>
        <taxon>Dothideomycetes</taxon>
        <taxon>Pleosporomycetidae</taxon>
        <taxon>Pleosporales</taxon>
        <taxon>Pleosporineae</taxon>
        <taxon>Pleosporaceae</taxon>
        <taxon>Pyrenophora</taxon>
    </lineage>
</organism>
<keyword evidence="3" id="KW-1185">Reference proteome</keyword>
<evidence type="ECO:0000313" key="2">
    <source>
        <dbReference type="EMBL" id="KAI1516766.1"/>
    </source>
</evidence>
<accession>A0A922NMM1</accession>
<name>A0A922NMM1_9PLEO</name>
<feature type="transmembrane region" description="Helical" evidence="1">
    <location>
        <begin position="38"/>
        <end position="58"/>
    </location>
</feature>
<protein>
    <submittedName>
        <fullName evidence="2">DUF3176 domain containing protein</fullName>
    </submittedName>
</protein>
<feature type="transmembrane region" description="Helical" evidence="1">
    <location>
        <begin position="70"/>
        <end position="96"/>
    </location>
</feature>
<keyword evidence="1" id="KW-0812">Transmembrane</keyword>
<dbReference type="InterPro" id="IPR021514">
    <property type="entry name" value="DUF3176"/>
</dbReference>